<gene>
    <name evidence="9" type="ORF">Kalk_03080</name>
</gene>
<dbReference type="RefSeq" id="WP_101892807.1">
    <property type="nucleotide sequence ID" value="NZ_CP022684.1"/>
</dbReference>
<dbReference type="GO" id="GO:0012505">
    <property type="term" value="C:endomembrane system"/>
    <property type="evidence" value="ECO:0007669"/>
    <property type="project" value="UniProtKB-SubCell"/>
</dbReference>
<dbReference type="OrthoDB" id="9770329at2"/>
<reference evidence="10" key="1">
    <citation type="submission" date="2017-08" db="EMBL/GenBank/DDBJ databases">
        <title>Direct submision.</title>
        <authorList>
            <person name="Kim S.-J."/>
            <person name="Rhee S.-K."/>
        </authorList>
    </citation>
    <scope>NUCLEOTIDE SEQUENCE [LARGE SCALE GENOMIC DNA]</scope>
    <source>
        <strain evidence="10">GI5</strain>
    </source>
</reference>
<dbReference type="GO" id="GO:0008610">
    <property type="term" value="P:lipid biosynthetic process"/>
    <property type="evidence" value="ECO:0007669"/>
    <property type="project" value="InterPro"/>
</dbReference>
<keyword evidence="4" id="KW-0560">Oxidoreductase</keyword>
<evidence type="ECO:0000256" key="7">
    <source>
        <dbReference type="SAM" id="Phobius"/>
    </source>
</evidence>
<evidence type="ECO:0000256" key="1">
    <source>
        <dbReference type="ARBA" id="ARBA00004127"/>
    </source>
</evidence>
<accession>A0A2K9LGW2</accession>
<dbReference type="AlphaFoldDB" id="A0A2K9LGW2"/>
<comment type="subcellular location">
    <subcellularLocation>
        <location evidence="1">Endomembrane system</location>
        <topology evidence="1">Multi-pass membrane protein</topology>
    </subcellularLocation>
</comment>
<evidence type="ECO:0000259" key="8">
    <source>
        <dbReference type="Pfam" id="PF04116"/>
    </source>
</evidence>
<feature type="domain" description="Fatty acid hydroxylase" evidence="8">
    <location>
        <begin position="89"/>
        <end position="223"/>
    </location>
</feature>
<proteinExistence type="predicted"/>
<evidence type="ECO:0000256" key="4">
    <source>
        <dbReference type="ARBA" id="ARBA00023002"/>
    </source>
</evidence>
<name>A0A2K9LGW2_9GAMM</name>
<evidence type="ECO:0000313" key="10">
    <source>
        <dbReference type="Proteomes" id="UP000235116"/>
    </source>
</evidence>
<dbReference type="KEGG" id="kak:Kalk_03080"/>
<dbReference type="Pfam" id="PF04116">
    <property type="entry name" value="FA_hydroxylase"/>
    <property type="match status" value="1"/>
</dbReference>
<dbReference type="PANTHER" id="PTHR21624:SF1">
    <property type="entry name" value="ALKYLGLYCEROL MONOOXYGENASE"/>
    <property type="match status" value="1"/>
</dbReference>
<dbReference type="GO" id="GO:0050479">
    <property type="term" value="F:glyceryl-ether monooxygenase activity"/>
    <property type="evidence" value="ECO:0007669"/>
    <property type="project" value="TreeGrafter"/>
</dbReference>
<keyword evidence="2 7" id="KW-0812">Transmembrane</keyword>
<keyword evidence="6 7" id="KW-0472">Membrane</keyword>
<feature type="transmembrane region" description="Helical" evidence="7">
    <location>
        <begin position="83"/>
        <end position="101"/>
    </location>
</feature>
<keyword evidence="5" id="KW-0443">Lipid metabolism</keyword>
<evidence type="ECO:0000256" key="6">
    <source>
        <dbReference type="ARBA" id="ARBA00023136"/>
    </source>
</evidence>
<protein>
    <submittedName>
        <fullName evidence="9">Sterol desaturase</fullName>
    </submittedName>
</protein>
<sequence length="288" mass="33830">MSDVLHAIFFVLAFGAIFVAVILLEAGYVRWKGRIGVYHFQETLANLGTGFSYKIVDGIAIALFIQAFYSWVSQFGLQWNPSASVWSILALIVIVDFCFYVNHYLMHKTRWLWASHVTHHSSEHMNFSTALRQNFTHAFNGAWILWWVPAALIGFDKDWVLLAIEGNLVYQFFLHTEQVKRLGWLEKVLNTPSHHRVHHGRNPEQIDTNFGGIFIIWDKLFGTFRDERDAGEIVYGVSQMPERPYNPIHLQLHEWASLWRDLRTYRDLRILVKPPEWVRLRYQDSDRQ</sequence>
<evidence type="ECO:0000256" key="5">
    <source>
        <dbReference type="ARBA" id="ARBA00023098"/>
    </source>
</evidence>
<dbReference type="PANTHER" id="PTHR21624">
    <property type="entry name" value="STEROL DESATURASE-RELATED PROTEIN"/>
    <property type="match status" value="1"/>
</dbReference>
<dbReference type="GO" id="GO:0006643">
    <property type="term" value="P:membrane lipid metabolic process"/>
    <property type="evidence" value="ECO:0007669"/>
    <property type="project" value="TreeGrafter"/>
</dbReference>
<evidence type="ECO:0000256" key="3">
    <source>
        <dbReference type="ARBA" id="ARBA00022989"/>
    </source>
</evidence>
<dbReference type="EMBL" id="CP022684">
    <property type="protein sequence ID" value="AUM11467.1"/>
    <property type="molecule type" value="Genomic_DNA"/>
</dbReference>
<keyword evidence="3 7" id="KW-1133">Transmembrane helix</keyword>
<organism evidence="9 10">
    <name type="scientific">Ketobacter alkanivorans</name>
    <dbReference type="NCBI Taxonomy" id="1917421"/>
    <lineage>
        <taxon>Bacteria</taxon>
        <taxon>Pseudomonadati</taxon>
        <taxon>Pseudomonadota</taxon>
        <taxon>Gammaproteobacteria</taxon>
        <taxon>Pseudomonadales</taxon>
        <taxon>Ketobacteraceae</taxon>
        <taxon>Ketobacter</taxon>
    </lineage>
</organism>
<dbReference type="GO" id="GO:0005506">
    <property type="term" value="F:iron ion binding"/>
    <property type="evidence" value="ECO:0007669"/>
    <property type="project" value="InterPro"/>
</dbReference>
<dbReference type="GO" id="GO:0016020">
    <property type="term" value="C:membrane"/>
    <property type="evidence" value="ECO:0007669"/>
    <property type="project" value="GOC"/>
</dbReference>
<feature type="transmembrane region" description="Helical" evidence="7">
    <location>
        <begin position="51"/>
        <end position="71"/>
    </location>
</feature>
<dbReference type="Proteomes" id="UP000235116">
    <property type="component" value="Chromosome"/>
</dbReference>
<keyword evidence="10" id="KW-1185">Reference proteome</keyword>
<evidence type="ECO:0000256" key="2">
    <source>
        <dbReference type="ARBA" id="ARBA00022692"/>
    </source>
</evidence>
<evidence type="ECO:0000313" key="9">
    <source>
        <dbReference type="EMBL" id="AUM11467.1"/>
    </source>
</evidence>
<dbReference type="InterPro" id="IPR051689">
    <property type="entry name" value="Sterol_desaturase/TMEM195"/>
</dbReference>
<dbReference type="InterPro" id="IPR006694">
    <property type="entry name" value="Fatty_acid_hydroxylase"/>
</dbReference>
<feature type="transmembrane region" description="Helical" evidence="7">
    <location>
        <begin position="6"/>
        <end position="31"/>
    </location>
</feature>